<keyword evidence="1" id="KW-0472">Membrane</keyword>
<dbReference type="Proteomes" id="UP000217935">
    <property type="component" value="Chromosome"/>
</dbReference>
<organism evidence="2 3">
    <name type="scientific">Celeribacter ethanolicus</name>
    <dbReference type="NCBI Taxonomy" id="1758178"/>
    <lineage>
        <taxon>Bacteria</taxon>
        <taxon>Pseudomonadati</taxon>
        <taxon>Pseudomonadota</taxon>
        <taxon>Alphaproteobacteria</taxon>
        <taxon>Rhodobacterales</taxon>
        <taxon>Roseobacteraceae</taxon>
        <taxon>Celeribacter</taxon>
    </lineage>
</organism>
<evidence type="ECO:0000313" key="2">
    <source>
        <dbReference type="EMBL" id="ATG47585.1"/>
    </source>
</evidence>
<dbReference type="KEGG" id="ceh:CEW89_08360"/>
<protein>
    <recommendedName>
        <fullName evidence="4">Holin</fullName>
    </recommendedName>
</protein>
<proteinExistence type="predicted"/>
<gene>
    <name evidence="2" type="ORF">CEW89_08360</name>
</gene>
<evidence type="ECO:0000256" key="1">
    <source>
        <dbReference type="SAM" id="Phobius"/>
    </source>
</evidence>
<dbReference type="EMBL" id="CP022196">
    <property type="protein sequence ID" value="ATG47585.1"/>
    <property type="molecule type" value="Genomic_DNA"/>
</dbReference>
<name>A0A291GBL5_9RHOB</name>
<keyword evidence="1" id="KW-0812">Transmembrane</keyword>
<feature type="transmembrane region" description="Helical" evidence="1">
    <location>
        <begin position="86"/>
        <end position="107"/>
    </location>
</feature>
<keyword evidence="1" id="KW-1133">Transmembrane helix</keyword>
<evidence type="ECO:0008006" key="4">
    <source>
        <dbReference type="Google" id="ProtNLM"/>
    </source>
</evidence>
<keyword evidence="3" id="KW-1185">Reference proteome</keyword>
<feature type="transmembrane region" description="Helical" evidence="1">
    <location>
        <begin position="12"/>
        <end position="36"/>
    </location>
</feature>
<dbReference type="RefSeq" id="WP_096805570.1">
    <property type="nucleotide sequence ID" value="NZ_CP022196.1"/>
</dbReference>
<dbReference type="AlphaFoldDB" id="A0A291GBL5"/>
<sequence length="123" mass="12703">MNHFDLWSEVKLYAALFVTWLAGASGQVALAGAAGGLVRWWLSERRKIIAGLGAVVTGAIFAKYFAPLTLSILERTVGPLGEGAFATAAFAAGLGGMSIAKIIIAAIEGASLKIHKGGDDENS</sequence>
<accession>A0A291GBL5</accession>
<evidence type="ECO:0000313" key="3">
    <source>
        <dbReference type="Proteomes" id="UP000217935"/>
    </source>
</evidence>
<reference evidence="2 3" key="1">
    <citation type="submission" date="2017-06" db="EMBL/GenBank/DDBJ databases">
        <title>Celeribacter sp. TSPH2 complete genome sequence.</title>
        <authorList>
            <person name="Woo J.-H."/>
            <person name="Kim H.-S."/>
        </authorList>
    </citation>
    <scope>NUCLEOTIDE SEQUENCE [LARGE SCALE GENOMIC DNA]</scope>
    <source>
        <strain evidence="2 3">TSPH2</strain>
    </source>
</reference>
<feature type="transmembrane region" description="Helical" evidence="1">
    <location>
        <begin position="48"/>
        <end position="66"/>
    </location>
</feature>